<dbReference type="Pfam" id="PF00069">
    <property type="entry name" value="Pkinase"/>
    <property type="match status" value="1"/>
</dbReference>
<dbReference type="GO" id="GO:0005524">
    <property type="term" value="F:ATP binding"/>
    <property type="evidence" value="ECO:0007669"/>
    <property type="project" value="UniProtKB-KW"/>
</dbReference>
<dbReference type="SMART" id="SM00220">
    <property type="entry name" value="S_TKc"/>
    <property type="match status" value="1"/>
</dbReference>
<evidence type="ECO:0000256" key="1">
    <source>
        <dbReference type="ARBA" id="ARBA00022679"/>
    </source>
</evidence>
<protein>
    <recommendedName>
        <fullName evidence="6">Protein kinase domain-containing protein</fullName>
    </recommendedName>
</protein>
<dbReference type="PROSITE" id="PS00108">
    <property type="entry name" value="PROTEIN_KINASE_ST"/>
    <property type="match status" value="1"/>
</dbReference>
<dbReference type="Gene3D" id="1.25.10.10">
    <property type="entry name" value="Leucine-rich Repeat Variant"/>
    <property type="match status" value="1"/>
</dbReference>
<dbReference type="InterPro" id="IPR016024">
    <property type="entry name" value="ARM-type_fold"/>
</dbReference>
<dbReference type="SUPFAM" id="SSF48452">
    <property type="entry name" value="TPR-like"/>
    <property type="match status" value="1"/>
</dbReference>
<dbReference type="EMBL" id="BJTG01000003">
    <property type="protein sequence ID" value="GEJ56453.1"/>
    <property type="molecule type" value="Genomic_DNA"/>
</dbReference>
<feature type="domain" description="Protein kinase" evidence="6">
    <location>
        <begin position="35"/>
        <end position="291"/>
    </location>
</feature>
<dbReference type="PANTHER" id="PTHR43289">
    <property type="entry name" value="MITOGEN-ACTIVATED PROTEIN KINASE KINASE KINASE 20-RELATED"/>
    <property type="match status" value="1"/>
</dbReference>
<evidence type="ECO:0000259" key="6">
    <source>
        <dbReference type="PROSITE" id="PS50011"/>
    </source>
</evidence>
<keyword evidence="1" id="KW-0808">Transferase</keyword>
<dbReference type="SUPFAM" id="SSF48371">
    <property type="entry name" value="ARM repeat"/>
    <property type="match status" value="1"/>
</dbReference>
<keyword evidence="8" id="KW-1185">Reference proteome</keyword>
<gene>
    <name evidence="7" type="ORF">AMYX_11940</name>
</gene>
<dbReference type="AlphaFoldDB" id="A0A7I9VJB7"/>
<evidence type="ECO:0000256" key="2">
    <source>
        <dbReference type="ARBA" id="ARBA00022741"/>
    </source>
</evidence>
<keyword evidence="4" id="KW-0067">ATP-binding</keyword>
<keyword evidence="3" id="KW-0418">Kinase</keyword>
<evidence type="ECO:0000313" key="7">
    <source>
        <dbReference type="EMBL" id="GEJ56453.1"/>
    </source>
</evidence>
<sequence>MGEVQFLFWFDATVLPTPSTFRPESLVGTTLDGRYRLVAHIASGGMGAIFRAEHVYMRKELAIKVLRPDLSSLPDIAERFRREAEIAASLEHDNIVRVTDFGRSPEGWLFLAMELLEGESLFDRLRRAGPLSPQESVSVLVQMCRGLEAAHARGVVHRDLKPENIFLTARPAGLIKILDFGIAKLTDPQIASDTQAGMVVGTPEYLSPEQATGSAVDGRADVYAVGLIGWRMLAGHHPFRADDARGLLMMQATQPVPSIVEARPDLTAWPVLVTAIGRACAKDARERHPSVAELGAELESCLGTLELPVPARPSESRSRTRAWTPPSPSSGPLPAAAAPTVQATMTLDAGTPIATPLPVRVLRFGRAHRLALGLVLAAAVLLPTSMSFARWMEERPAARARALLAADRPEAARDAIAPAVLRRPSDARLRVLHGQALHRIRGQTMAAMDAYTAALDLDPRALDATALSDLGQDLQAERKVAERSAKLLARVGPPAAPYVLEAVEQTRGNARLRVLELARDMGLEDRLDRVAVYGALLSDPDCDVRRAAVRRLGELGNPAALPRLHELAREKRRIKGLFGLPQEVPTCGAPEAEAAARKLTARR</sequence>
<dbReference type="InterPro" id="IPR008271">
    <property type="entry name" value="Ser/Thr_kinase_AS"/>
</dbReference>
<comment type="caution">
    <text evidence="7">The sequence shown here is derived from an EMBL/GenBank/DDBJ whole genome shotgun (WGS) entry which is preliminary data.</text>
</comment>
<dbReference type="Proteomes" id="UP000503640">
    <property type="component" value="Unassembled WGS sequence"/>
</dbReference>
<organism evidence="7 8">
    <name type="scientific">Anaeromyxobacter diazotrophicus</name>
    <dbReference type="NCBI Taxonomy" id="2590199"/>
    <lineage>
        <taxon>Bacteria</taxon>
        <taxon>Pseudomonadati</taxon>
        <taxon>Myxococcota</taxon>
        <taxon>Myxococcia</taxon>
        <taxon>Myxococcales</taxon>
        <taxon>Cystobacterineae</taxon>
        <taxon>Anaeromyxobacteraceae</taxon>
        <taxon>Anaeromyxobacter</taxon>
    </lineage>
</organism>
<dbReference type="InterPro" id="IPR011009">
    <property type="entry name" value="Kinase-like_dom_sf"/>
</dbReference>
<dbReference type="InterPro" id="IPR011990">
    <property type="entry name" value="TPR-like_helical_dom_sf"/>
</dbReference>
<evidence type="ECO:0000256" key="5">
    <source>
        <dbReference type="SAM" id="MobiDB-lite"/>
    </source>
</evidence>
<feature type="region of interest" description="Disordered" evidence="5">
    <location>
        <begin position="309"/>
        <end position="339"/>
    </location>
</feature>
<dbReference type="PANTHER" id="PTHR43289:SF34">
    <property type="entry name" value="SERINE_THREONINE-PROTEIN KINASE YBDM-RELATED"/>
    <property type="match status" value="1"/>
</dbReference>
<dbReference type="SUPFAM" id="SSF56112">
    <property type="entry name" value="Protein kinase-like (PK-like)"/>
    <property type="match status" value="1"/>
</dbReference>
<accession>A0A7I9VJB7</accession>
<evidence type="ECO:0000256" key="4">
    <source>
        <dbReference type="ARBA" id="ARBA00022840"/>
    </source>
</evidence>
<dbReference type="InterPro" id="IPR011989">
    <property type="entry name" value="ARM-like"/>
</dbReference>
<dbReference type="Gene3D" id="1.10.510.10">
    <property type="entry name" value="Transferase(Phosphotransferase) domain 1"/>
    <property type="match status" value="1"/>
</dbReference>
<evidence type="ECO:0000256" key="3">
    <source>
        <dbReference type="ARBA" id="ARBA00022777"/>
    </source>
</evidence>
<dbReference type="GO" id="GO:0004674">
    <property type="term" value="F:protein serine/threonine kinase activity"/>
    <property type="evidence" value="ECO:0007669"/>
    <property type="project" value="TreeGrafter"/>
</dbReference>
<dbReference type="PROSITE" id="PS50011">
    <property type="entry name" value="PROTEIN_KINASE_DOM"/>
    <property type="match status" value="1"/>
</dbReference>
<keyword evidence="2" id="KW-0547">Nucleotide-binding</keyword>
<proteinExistence type="predicted"/>
<reference evidence="8" key="1">
    <citation type="journal article" date="2020" name="Appl. Environ. Microbiol.">
        <title>Diazotrophic Anaeromyxobacter Isolates from Soils.</title>
        <authorList>
            <person name="Masuda Y."/>
            <person name="Yamanaka H."/>
            <person name="Xu Z.X."/>
            <person name="Shiratori Y."/>
            <person name="Aono T."/>
            <person name="Amachi S."/>
            <person name="Senoo K."/>
            <person name="Itoh H."/>
        </authorList>
    </citation>
    <scope>NUCLEOTIDE SEQUENCE [LARGE SCALE GENOMIC DNA]</scope>
    <source>
        <strain evidence="8">R267</strain>
    </source>
</reference>
<name>A0A7I9VJB7_9BACT</name>
<dbReference type="CDD" id="cd14014">
    <property type="entry name" value="STKc_PknB_like"/>
    <property type="match status" value="1"/>
</dbReference>
<dbReference type="Gene3D" id="3.30.200.20">
    <property type="entry name" value="Phosphorylase Kinase, domain 1"/>
    <property type="match status" value="1"/>
</dbReference>
<dbReference type="InterPro" id="IPR000719">
    <property type="entry name" value="Prot_kinase_dom"/>
</dbReference>
<evidence type="ECO:0000313" key="8">
    <source>
        <dbReference type="Proteomes" id="UP000503640"/>
    </source>
</evidence>
<dbReference type="Pfam" id="PF13646">
    <property type="entry name" value="HEAT_2"/>
    <property type="match status" value="1"/>
</dbReference>